<comment type="similarity">
    <text evidence="2 4">Belongs to the flagella basal body rod proteins family.</text>
</comment>
<comment type="subcellular location">
    <subcellularLocation>
        <location evidence="1 4">Bacterial flagellum basal body</location>
    </subcellularLocation>
</comment>
<dbReference type="GO" id="GO:0009424">
    <property type="term" value="C:bacterial-type flagellum hook"/>
    <property type="evidence" value="ECO:0007669"/>
    <property type="project" value="TreeGrafter"/>
</dbReference>
<dbReference type="InterPro" id="IPR037058">
    <property type="entry name" value="Falgellar_hook_FlgE_sf"/>
</dbReference>
<keyword evidence="7" id="KW-1185">Reference proteome</keyword>
<keyword evidence="6" id="KW-0966">Cell projection</keyword>
<dbReference type="RefSeq" id="WP_092884558.1">
    <property type="nucleotide sequence ID" value="NZ_CP061498.1"/>
</dbReference>
<gene>
    <name evidence="6" type="ORF">SAMN04488238_101235</name>
</gene>
<feature type="domain" description="Flagellar basal-body/hook protein C-terminal" evidence="5">
    <location>
        <begin position="393"/>
        <end position="435"/>
    </location>
</feature>
<dbReference type="Gene3D" id="2.60.98.20">
    <property type="entry name" value="Flagellar hook protein FlgE"/>
    <property type="match status" value="1"/>
</dbReference>
<dbReference type="Pfam" id="PF06429">
    <property type="entry name" value="Flg_bbr_C"/>
    <property type="match status" value="1"/>
</dbReference>
<dbReference type="GO" id="GO:0071978">
    <property type="term" value="P:bacterial-type flagellum-dependent swarming motility"/>
    <property type="evidence" value="ECO:0007669"/>
    <property type="project" value="TreeGrafter"/>
</dbReference>
<dbReference type="InterPro" id="IPR020013">
    <property type="entry name" value="Flagellar_FlgE/F/G"/>
</dbReference>
<comment type="function">
    <text evidence="4">A flexible structure which links the flagellar filament to the drive apparatus in the basal body.</text>
</comment>
<evidence type="ECO:0000313" key="7">
    <source>
        <dbReference type="Proteomes" id="UP000198539"/>
    </source>
</evidence>
<keyword evidence="6" id="KW-0969">Cilium</keyword>
<organism evidence="6 7">
    <name type="scientific">Roseicitreum antarcticum</name>
    <dbReference type="NCBI Taxonomy" id="564137"/>
    <lineage>
        <taxon>Bacteria</taxon>
        <taxon>Pseudomonadati</taxon>
        <taxon>Pseudomonadota</taxon>
        <taxon>Alphaproteobacteria</taxon>
        <taxon>Rhodobacterales</taxon>
        <taxon>Paracoccaceae</taxon>
        <taxon>Roseicitreum</taxon>
    </lineage>
</organism>
<dbReference type="PANTHER" id="PTHR30435">
    <property type="entry name" value="FLAGELLAR PROTEIN"/>
    <property type="match status" value="1"/>
</dbReference>
<evidence type="ECO:0000256" key="4">
    <source>
        <dbReference type="RuleBase" id="RU362116"/>
    </source>
</evidence>
<dbReference type="STRING" id="564137.SAMN04488238_101235"/>
<keyword evidence="3 4" id="KW-0975">Bacterial flagellum</keyword>
<dbReference type="EMBL" id="FNOM01000001">
    <property type="protein sequence ID" value="SDW15973.1"/>
    <property type="molecule type" value="Genomic_DNA"/>
</dbReference>
<dbReference type="GO" id="GO:0005829">
    <property type="term" value="C:cytosol"/>
    <property type="evidence" value="ECO:0007669"/>
    <property type="project" value="TreeGrafter"/>
</dbReference>
<dbReference type="PANTHER" id="PTHR30435:SF1">
    <property type="entry name" value="FLAGELLAR HOOK PROTEIN FLGE"/>
    <property type="match status" value="1"/>
</dbReference>
<dbReference type="InterPro" id="IPR010930">
    <property type="entry name" value="Flg_bb/hook_C_dom"/>
</dbReference>
<evidence type="ECO:0000256" key="1">
    <source>
        <dbReference type="ARBA" id="ARBA00004117"/>
    </source>
</evidence>
<name>A0A1H2R926_9RHOB</name>
<dbReference type="InterPro" id="IPR037925">
    <property type="entry name" value="FlgE/F/G-like"/>
</dbReference>
<dbReference type="OrthoDB" id="8372879at2"/>
<reference evidence="6 7" key="1">
    <citation type="submission" date="2016-10" db="EMBL/GenBank/DDBJ databases">
        <authorList>
            <person name="de Groot N.N."/>
        </authorList>
    </citation>
    <scope>NUCLEOTIDE SEQUENCE [LARGE SCALE GENOMIC DNA]</scope>
    <source>
        <strain evidence="6 7">CGMCC 1.8894</strain>
    </source>
</reference>
<evidence type="ECO:0000313" key="6">
    <source>
        <dbReference type="EMBL" id="SDW15973.1"/>
    </source>
</evidence>
<sequence>MTISSSMSAGLAGLTSNAARLAGISDNIANSGTHGYRRVETQFSSMVLSSSAAGSYAAGGVRNTTHRLIDQSGPMINTQNSTDLAVNGRGFLPVTTVTAVGSGAGTLPLMLTGTGSFRPDAEGVLRTASGLVLLGWPADANGNVGAFPRDAMGGLEPIRVQAGAFTGNPTNLVSMAVNLPATATRPEASGEPYALSMEYFSNLGTPETINIVFEPTLDPATSTNTWTMRFTNPRNADAVIGEYTVNFNAASTNGGTLSNVTRTAAGLGGNYDPATGRFALDIGDQVIEVEVGMPGTSTGLTQLASSFVPVSITKNGSATGNLVSVNVDENGFVRSINDQGFSRVIYQIPLINVPNQNGLRSLDSQTYQISQASGPFFLWNAGDGPTGGIVGFALQESAADVAAELTQLIRTQRAYSSNAKVIQTVDEMLQETTNIKR</sequence>
<evidence type="ECO:0000256" key="3">
    <source>
        <dbReference type="ARBA" id="ARBA00023143"/>
    </source>
</evidence>
<keyword evidence="6" id="KW-0282">Flagellum</keyword>
<proteinExistence type="inferred from homology"/>
<dbReference type="Proteomes" id="UP000198539">
    <property type="component" value="Unassembled WGS sequence"/>
</dbReference>
<dbReference type="NCBIfam" id="TIGR03506">
    <property type="entry name" value="FlgEFG_subfam"/>
    <property type="match status" value="1"/>
</dbReference>
<dbReference type="GO" id="GO:0009425">
    <property type="term" value="C:bacterial-type flagellum basal body"/>
    <property type="evidence" value="ECO:0007669"/>
    <property type="project" value="UniProtKB-SubCell"/>
</dbReference>
<evidence type="ECO:0000256" key="2">
    <source>
        <dbReference type="ARBA" id="ARBA00009677"/>
    </source>
</evidence>
<accession>A0A1H2R926</accession>
<dbReference type="AlphaFoldDB" id="A0A1H2R926"/>
<evidence type="ECO:0000259" key="5">
    <source>
        <dbReference type="Pfam" id="PF06429"/>
    </source>
</evidence>
<protein>
    <recommendedName>
        <fullName evidence="4">Flagellar hook protein FlgE</fullName>
    </recommendedName>
</protein>
<dbReference type="SUPFAM" id="SSF117143">
    <property type="entry name" value="Flagellar hook protein flgE"/>
    <property type="match status" value="1"/>
</dbReference>